<organism evidence="1 2">
    <name type="scientific">Lentisphaera araneosa HTCC2155</name>
    <dbReference type="NCBI Taxonomy" id="313628"/>
    <lineage>
        <taxon>Bacteria</taxon>
        <taxon>Pseudomonadati</taxon>
        <taxon>Lentisphaerota</taxon>
        <taxon>Lentisphaeria</taxon>
        <taxon>Lentisphaerales</taxon>
        <taxon>Lentisphaeraceae</taxon>
        <taxon>Lentisphaera</taxon>
    </lineage>
</organism>
<dbReference type="EMBL" id="ABCK01000023">
    <property type="protein sequence ID" value="EDM25847.1"/>
    <property type="molecule type" value="Genomic_DNA"/>
</dbReference>
<protein>
    <submittedName>
        <fullName evidence="1">Uncharacterized protein</fullName>
    </submittedName>
</protein>
<dbReference type="RefSeq" id="WP_007280372.1">
    <property type="nucleotide sequence ID" value="NZ_ABCK01000023.1"/>
</dbReference>
<evidence type="ECO:0000313" key="1">
    <source>
        <dbReference type="EMBL" id="EDM25847.1"/>
    </source>
</evidence>
<evidence type="ECO:0000313" key="2">
    <source>
        <dbReference type="Proteomes" id="UP000004947"/>
    </source>
</evidence>
<reference evidence="1 2" key="1">
    <citation type="journal article" date="2010" name="J. Bacteriol.">
        <title>Genome sequence of Lentisphaera araneosa HTCC2155T, the type species of the order Lentisphaerales in the phylum Lentisphaerae.</title>
        <authorList>
            <person name="Thrash J.C."/>
            <person name="Cho J.C."/>
            <person name="Vergin K.L."/>
            <person name="Morris R.M."/>
            <person name="Giovannoni S.J."/>
        </authorList>
    </citation>
    <scope>NUCLEOTIDE SEQUENCE [LARGE SCALE GENOMIC DNA]</scope>
    <source>
        <strain evidence="1 2">HTCC2155</strain>
    </source>
</reference>
<dbReference type="AlphaFoldDB" id="A6DRA0"/>
<accession>A6DRA0</accession>
<proteinExistence type="predicted"/>
<sequence length="40" mass="4521">MTSLIIALLALVAIAQVMKAPEVKPRPVPVTVKRLRRRRK</sequence>
<dbReference type="Proteomes" id="UP000004947">
    <property type="component" value="Unassembled WGS sequence"/>
</dbReference>
<gene>
    <name evidence="1" type="ORF">LNTAR_01532</name>
</gene>
<keyword evidence="2" id="KW-1185">Reference proteome</keyword>
<name>A6DRA0_9BACT</name>
<dbReference type="STRING" id="313628.LNTAR_01532"/>
<comment type="caution">
    <text evidence="1">The sequence shown here is derived from an EMBL/GenBank/DDBJ whole genome shotgun (WGS) entry which is preliminary data.</text>
</comment>